<sequence>MTGMDPTPIIDVDPFDLPEWLGVGEVVWHADEGLRSGHLVPGRLVVEDSVLACDLLAVDEAYPVPVTDDASRLRAHQAWKHDQVLLGSYADRLVLAVPGTRFDADRVLDALARLARAVGGSPDRMAALLRIGADRRGRR</sequence>
<evidence type="ECO:0000313" key="1">
    <source>
        <dbReference type="EMBL" id="PUA79307.1"/>
    </source>
</evidence>
<evidence type="ECO:0000313" key="2">
    <source>
        <dbReference type="Proteomes" id="UP000244867"/>
    </source>
</evidence>
<dbReference type="Proteomes" id="UP000244867">
    <property type="component" value="Unassembled WGS sequence"/>
</dbReference>
<proteinExistence type="predicted"/>
<reference evidence="1 2" key="1">
    <citation type="submission" date="2018-03" db="EMBL/GenBank/DDBJ databases">
        <authorList>
            <person name="Keele B.F."/>
        </authorList>
    </citation>
    <scope>NUCLEOTIDE SEQUENCE [LARGE SCALE GENOMIC DNA]</scope>
    <source>
        <strain evidence="1 2">IB-3</strain>
    </source>
</reference>
<gene>
    <name evidence="1" type="ORF">C7S10_20010</name>
</gene>
<accession>A0A2R7YSB6</accession>
<protein>
    <submittedName>
        <fullName evidence="1">Uncharacterized protein</fullName>
    </submittedName>
</protein>
<organism evidence="1 2">
    <name type="scientific">Nocardioides currus</name>
    <dbReference type="NCBI Taxonomy" id="2133958"/>
    <lineage>
        <taxon>Bacteria</taxon>
        <taxon>Bacillati</taxon>
        <taxon>Actinomycetota</taxon>
        <taxon>Actinomycetes</taxon>
        <taxon>Propionibacteriales</taxon>
        <taxon>Nocardioidaceae</taxon>
        <taxon>Nocardioides</taxon>
    </lineage>
</organism>
<name>A0A2R7YSB6_9ACTN</name>
<comment type="caution">
    <text evidence="1">The sequence shown here is derived from an EMBL/GenBank/DDBJ whole genome shotgun (WGS) entry which is preliminary data.</text>
</comment>
<keyword evidence="2" id="KW-1185">Reference proteome</keyword>
<dbReference type="EMBL" id="PYXZ01000011">
    <property type="protein sequence ID" value="PUA79307.1"/>
    <property type="molecule type" value="Genomic_DNA"/>
</dbReference>
<dbReference type="AlphaFoldDB" id="A0A2R7YSB6"/>